<feature type="domain" description="AMP-binding enzyme C-terminal" evidence="4">
    <location>
        <begin position="417"/>
        <end position="498"/>
    </location>
</feature>
<evidence type="ECO:0000256" key="2">
    <source>
        <dbReference type="ARBA" id="ARBA00022598"/>
    </source>
</evidence>
<dbReference type="InterPro" id="IPR020845">
    <property type="entry name" value="AMP-binding_CS"/>
</dbReference>
<dbReference type="Gene3D" id="3.30.300.30">
    <property type="match status" value="1"/>
</dbReference>
<dbReference type="PROSITE" id="PS00455">
    <property type="entry name" value="AMP_BINDING"/>
    <property type="match status" value="1"/>
</dbReference>
<accession>G9WFN1</accession>
<dbReference type="eggNOG" id="COG0318">
    <property type="taxonomic scope" value="Bacteria"/>
</dbReference>
<dbReference type="PATRIC" id="fig|1045004.4.peg.1223"/>
<organism evidence="5 6">
    <name type="scientific">Oenococcus kitaharae DSM 17330</name>
    <dbReference type="NCBI Taxonomy" id="1045004"/>
    <lineage>
        <taxon>Bacteria</taxon>
        <taxon>Bacillati</taxon>
        <taxon>Bacillota</taxon>
        <taxon>Bacilli</taxon>
        <taxon>Lactobacillales</taxon>
        <taxon>Lactobacillaceae</taxon>
        <taxon>Oenococcus</taxon>
    </lineage>
</organism>
<dbReference type="GO" id="GO:0006631">
    <property type="term" value="P:fatty acid metabolic process"/>
    <property type="evidence" value="ECO:0007669"/>
    <property type="project" value="TreeGrafter"/>
</dbReference>
<dbReference type="InterPro" id="IPR025110">
    <property type="entry name" value="AMP-bd_C"/>
</dbReference>
<name>G9WFN1_9LACO</name>
<dbReference type="HOGENOM" id="CLU_000022_59_0_9"/>
<comment type="caution">
    <text evidence="5">The sequence shown here is derived from an EMBL/GenBank/DDBJ whole genome shotgun (WGS) entry which is preliminary data.</text>
</comment>
<dbReference type="SUPFAM" id="SSF56801">
    <property type="entry name" value="Acetyl-CoA synthetase-like"/>
    <property type="match status" value="1"/>
</dbReference>
<dbReference type="Pfam" id="PF13193">
    <property type="entry name" value="AMP-binding_C"/>
    <property type="match status" value="1"/>
</dbReference>
<sequence length="517" mass="57748">MEKYQSQLVETTFKWIEENPEKKKIYDADMKIWLTDAQLLKSVEQALATMQDAGLETGDLLLLALPNSAAYVIVYLAAMKLGLDIYSMNPTMPKNRAIEQFRKRNYKAAVLTPDYAGYFAETAQGISERLLTKFGPDDTEIKLTLWQHIDPIDKFDMIPSHSGILMYTSGTTSEPKGVLLSQEQMAIAGENIIQSHLLTAQDRIYITLPFHHINAQHIGLISTLISGGSLIVQKHFSAHRFWPIAEEQAATWVTAAPAIISILLNTAIDPVHLTKMRFIRSASAPLPIAAMERFERRFGVSILNSYGMTEAPSQISIDPLPPLRSPEGSSGKPFNIKVRIANAELTKDYSTGKDGYIWIQGPGTISAYLHGRDKDSFLKGWFKTGDMGHFDADGFLYLVGRSKEMINKSGDKISPYEVENVIDRLDFIGSSAVVGYPDDIYGETVAAVIVLKTPAEDRDQLANYADQIRKIVAENEEKFKIPKYVFFMTELPHGATGKIQRTALKKKLSQETGLEKY</sequence>
<evidence type="ECO:0000313" key="5">
    <source>
        <dbReference type="EMBL" id="EHN59323.1"/>
    </source>
</evidence>
<dbReference type="EMBL" id="AFVZ01000001">
    <property type="protein sequence ID" value="EHN59323.1"/>
    <property type="molecule type" value="Genomic_DNA"/>
</dbReference>
<dbReference type="Proteomes" id="UP000004959">
    <property type="component" value="Chromosome"/>
</dbReference>
<reference evidence="5 6" key="1">
    <citation type="journal article" date="2012" name="PLoS ONE">
        <title>Functional divergence in the genus oenococcus as predicted by genome sequencing of the newly-described species, Oenococcus kitaharae.</title>
        <authorList>
            <person name="Borneman A.R."/>
            <person name="McCarthy J.M."/>
            <person name="Chambers P.J."/>
            <person name="Bartowsky E.J."/>
        </authorList>
    </citation>
    <scope>NUCLEOTIDE SEQUENCE [LARGE SCALE GENOMIC DNA]</scope>
    <source>
        <strain evidence="6">DSM17330</strain>
    </source>
</reference>
<dbReference type="InterPro" id="IPR042099">
    <property type="entry name" value="ANL_N_sf"/>
</dbReference>
<evidence type="ECO:0000259" key="3">
    <source>
        <dbReference type="Pfam" id="PF00501"/>
    </source>
</evidence>
<evidence type="ECO:0000256" key="1">
    <source>
        <dbReference type="ARBA" id="ARBA00006432"/>
    </source>
</evidence>
<keyword evidence="6" id="KW-1185">Reference proteome</keyword>
<dbReference type="AlphaFoldDB" id="G9WFN1"/>
<comment type="similarity">
    <text evidence="1">Belongs to the ATP-dependent AMP-binding enzyme family.</text>
</comment>
<gene>
    <name evidence="5" type="ORF">OKIT_1240</name>
</gene>
<evidence type="ECO:0000313" key="6">
    <source>
        <dbReference type="Proteomes" id="UP000004959"/>
    </source>
</evidence>
<dbReference type="Pfam" id="PF00501">
    <property type="entry name" value="AMP-binding"/>
    <property type="match status" value="1"/>
</dbReference>
<dbReference type="RefSeq" id="WP_007746177.1">
    <property type="nucleotide sequence ID" value="NZ_CM001398.1"/>
</dbReference>
<dbReference type="InterPro" id="IPR045851">
    <property type="entry name" value="AMP-bd_C_sf"/>
</dbReference>
<dbReference type="STRING" id="336988.NT96_07135"/>
<protein>
    <submittedName>
        <fullName evidence="5">Long-chain-fatty-acid--CoA ligase</fullName>
    </submittedName>
</protein>
<dbReference type="Gene3D" id="3.40.50.12780">
    <property type="entry name" value="N-terminal domain of ligase-like"/>
    <property type="match status" value="1"/>
</dbReference>
<dbReference type="PANTHER" id="PTHR43201:SF5">
    <property type="entry name" value="MEDIUM-CHAIN ACYL-COA LIGASE ACSF2, MITOCHONDRIAL"/>
    <property type="match status" value="1"/>
</dbReference>
<feature type="domain" description="AMP-dependent synthetase/ligase" evidence="3">
    <location>
        <begin position="14"/>
        <end position="369"/>
    </location>
</feature>
<dbReference type="PANTHER" id="PTHR43201">
    <property type="entry name" value="ACYL-COA SYNTHETASE"/>
    <property type="match status" value="1"/>
</dbReference>
<dbReference type="GO" id="GO:0031956">
    <property type="term" value="F:medium-chain fatty acid-CoA ligase activity"/>
    <property type="evidence" value="ECO:0007669"/>
    <property type="project" value="TreeGrafter"/>
</dbReference>
<proteinExistence type="inferred from homology"/>
<dbReference type="InterPro" id="IPR000873">
    <property type="entry name" value="AMP-dep_synth/lig_dom"/>
</dbReference>
<dbReference type="OrthoDB" id="9762242at2"/>
<keyword evidence="2 5" id="KW-0436">Ligase</keyword>
<evidence type="ECO:0000259" key="4">
    <source>
        <dbReference type="Pfam" id="PF13193"/>
    </source>
</evidence>